<evidence type="ECO:0000259" key="8">
    <source>
        <dbReference type="Pfam" id="PF02687"/>
    </source>
</evidence>
<feature type="domain" description="ABC3 transporter permease C-terminal" evidence="8">
    <location>
        <begin position="301"/>
        <end position="412"/>
    </location>
</feature>
<dbReference type="AlphaFoldDB" id="A0A381PTK0"/>
<evidence type="ECO:0000256" key="6">
    <source>
        <dbReference type="ARBA" id="ARBA00038076"/>
    </source>
</evidence>
<dbReference type="PANTHER" id="PTHR30572:SF4">
    <property type="entry name" value="ABC TRANSPORTER PERMEASE YTRF"/>
    <property type="match status" value="1"/>
</dbReference>
<dbReference type="EMBL" id="UINC01001072">
    <property type="protein sequence ID" value="SUZ69848.1"/>
    <property type="molecule type" value="Genomic_DNA"/>
</dbReference>
<name>A0A381PTK0_9ZZZZ</name>
<dbReference type="GO" id="GO:0005886">
    <property type="term" value="C:plasma membrane"/>
    <property type="evidence" value="ECO:0007669"/>
    <property type="project" value="UniProtKB-SubCell"/>
</dbReference>
<dbReference type="InterPro" id="IPR025857">
    <property type="entry name" value="MacB_PCD"/>
</dbReference>
<evidence type="ECO:0000259" key="9">
    <source>
        <dbReference type="Pfam" id="PF12704"/>
    </source>
</evidence>
<keyword evidence="3 7" id="KW-0812">Transmembrane</keyword>
<dbReference type="PANTHER" id="PTHR30572">
    <property type="entry name" value="MEMBRANE COMPONENT OF TRANSPORTER-RELATED"/>
    <property type="match status" value="1"/>
</dbReference>
<protein>
    <recommendedName>
        <fullName evidence="11">ABC3 transporter permease protein domain-containing protein</fullName>
    </recommendedName>
</protein>
<feature type="domain" description="MacB-like periplasmic core" evidence="9">
    <location>
        <begin position="26"/>
        <end position="235"/>
    </location>
</feature>
<keyword evidence="5 7" id="KW-0472">Membrane</keyword>
<evidence type="ECO:0000256" key="3">
    <source>
        <dbReference type="ARBA" id="ARBA00022692"/>
    </source>
</evidence>
<accession>A0A381PTK0</accession>
<keyword evidence="4 7" id="KW-1133">Transmembrane helix</keyword>
<organism evidence="10">
    <name type="scientific">marine metagenome</name>
    <dbReference type="NCBI Taxonomy" id="408172"/>
    <lineage>
        <taxon>unclassified sequences</taxon>
        <taxon>metagenomes</taxon>
        <taxon>ecological metagenomes</taxon>
    </lineage>
</organism>
<evidence type="ECO:0000256" key="7">
    <source>
        <dbReference type="SAM" id="Phobius"/>
    </source>
</evidence>
<evidence type="ECO:0000256" key="5">
    <source>
        <dbReference type="ARBA" id="ARBA00023136"/>
    </source>
</evidence>
<dbReference type="Pfam" id="PF02687">
    <property type="entry name" value="FtsX"/>
    <property type="match status" value="1"/>
</dbReference>
<evidence type="ECO:0008006" key="11">
    <source>
        <dbReference type="Google" id="ProtNLM"/>
    </source>
</evidence>
<dbReference type="InterPro" id="IPR050250">
    <property type="entry name" value="Macrolide_Exporter_MacB"/>
</dbReference>
<comment type="similarity">
    <text evidence="6">Belongs to the ABC-4 integral membrane protein family.</text>
</comment>
<keyword evidence="2" id="KW-1003">Cell membrane</keyword>
<feature type="transmembrane region" description="Helical" evidence="7">
    <location>
        <begin position="385"/>
        <end position="406"/>
    </location>
</feature>
<comment type="subcellular location">
    <subcellularLocation>
        <location evidence="1">Cell membrane</location>
        <topology evidence="1">Multi-pass membrane protein</topology>
    </subcellularLocation>
</comment>
<evidence type="ECO:0000256" key="1">
    <source>
        <dbReference type="ARBA" id="ARBA00004651"/>
    </source>
</evidence>
<evidence type="ECO:0000256" key="4">
    <source>
        <dbReference type="ARBA" id="ARBA00022989"/>
    </source>
</evidence>
<feature type="transmembrane region" description="Helical" evidence="7">
    <location>
        <begin position="287"/>
        <end position="320"/>
    </location>
</feature>
<proteinExistence type="inferred from homology"/>
<dbReference type="Pfam" id="PF12704">
    <property type="entry name" value="MacB_PCD"/>
    <property type="match status" value="1"/>
</dbReference>
<evidence type="ECO:0000256" key="2">
    <source>
        <dbReference type="ARBA" id="ARBA00022475"/>
    </source>
</evidence>
<gene>
    <name evidence="10" type="ORF">METZ01_LOCUS22702</name>
</gene>
<dbReference type="GO" id="GO:0022857">
    <property type="term" value="F:transmembrane transporter activity"/>
    <property type="evidence" value="ECO:0007669"/>
    <property type="project" value="TreeGrafter"/>
</dbReference>
<reference evidence="10" key="1">
    <citation type="submission" date="2018-05" db="EMBL/GenBank/DDBJ databases">
        <authorList>
            <person name="Lanie J.A."/>
            <person name="Ng W.-L."/>
            <person name="Kazmierczak K.M."/>
            <person name="Andrzejewski T.M."/>
            <person name="Davidsen T.M."/>
            <person name="Wayne K.J."/>
            <person name="Tettelin H."/>
            <person name="Glass J.I."/>
            <person name="Rusch D."/>
            <person name="Podicherti R."/>
            <person name="Tsui H.-C.T."/>
            <person name="Winkler M.E."/>
        </authorList>
    </citation>
    <scope>NUCLEOTIDE SEQUENCE</scope>
</reference>
<feature type="transmembrane region" description="Helical" evidence="7">
    <location>
        <begin position="340"/>
        <end position="373"/>
    </location>
</feature>
<evidence type="ECO:0000313" key="10">
    <source>
        <dbReference type="EMBL" id="SUZ69848.1"/>
    </source>
</evidence>
<dbReference type="InterPro" id="IPR003838">
    <property type="entry name" value="ABC3_permease_C"/>
</dbReference>
<feature type="transmembrane region" description="Helical" evidence="7">
    <location>
        <begin position="28"/>
        <end position="47"/>
    </location>
</feature>
<sequence>MKLFLRLILESLFFSFNAIIANPIRTLLSLLGVTIGIFTIIAVLSLVDSLEDSIQDSLDFLGTDNLRVEKWPWEFDNPGYEWWKFWKRPHPTYKEYAFLKENLKNAEAVEILVYREGLTIKYLNNSSSEVNLAGIVYESKEINDYKILSGRYYTENETIVGSNYVIIGYKIMEDLFKNSDYAIGKDIKIKGVKFRVIGVFEEEGESFVGGDSFDRQMTVPFNSFKKIYRVGKKGSNAALIVKGNSELDPGLENLEYELRGVLRARRGLKPTEDENFAINRPEYLTGFVSAIFGTISIAGWVIGSFSIFVGGFGIANIMFVSVKERVPIIGLQKSLGAKNYFILMQFLFESSFLSIIGGVIGLIFVFLITFIDLGSFDLRISLTNVILGISISTIIGVFAGLIPAVFASRLDPVEAIRSN</sequence>